<dbReference type="Pfam" id="PF01548">
    <property type="entry name" value="DEDD_Tnp_IS110"/>
    <property type="match status" value="1"/>
</dbReference>
<evidence type="ECO:0000313" key="3">
    <source>
        <dbReference type="EMBL" id="KLI03582.1"/>
    </source>
</evidence>
<dbReference type="AlphaFoldDB" id="A0A0U1QS66"/>
<dbReference type="InterPro" id="IPR047650">
    <property type="entry name" value="Transpos_IS110"/>
</dbReference>
<evidence type="ECO:0000259" key="2">
    <source>
        <dbReference type="Pfam" id="PF02371"/>
    </source>
</evidence>
<dbReference type="GO" id="GO:0003677">
    <property type="term" value="F:DNA binding"/>
    <property type="evidence" value="ECO:0007669"/>
    <property type="project" value="InterPro"/>
</dbReference>
<dbReference type="NCBIfam" id="NF033542">
    <property type="entry name" value="transpos_IS110"/>
    <property type="match status" value="1"/>
</dbReference>
<dbReference type="GO" id="GO:0006313">
    <property type="term" value="P:DNA transposition"/>
    <property type="evidence" value="ECO:0007669"/>
    <property type="project" value="InterPro"/>
</dbReference>
<feature type="domain" description="Transposase IS110-like N-terminal" evidence="1">
    <location>
        <begin position="5"/>
        <end position="168"/>
    </location>
</feature>
<reference evidence="3 4" key="1">
    <citation type="journal article" date="2011" name="J. Bacteriol.">
        <title>Draft genome sequence of Sporolactobacillus inulinus strain CASD, an efficient D-lactic acid-producing bacterium with high-concentration lactate tolerance capability.</title>
        <authorList>
            <person name="Yu B."/>
            <person name="Su F."/>
            <person name="Wang L."/>
            <person name="Xu K."/>
            <person name="Zhao B."/>
            <person name="Xu P."/>
        </authorList>
    </citation>
    <scope>NUCLEOTIDE SEQUENCE [LARGE SCALE GENOMIC DNA]</scope>
    <source>
        <strain evidence="3 4">CASD</strain>
    </source>
</reference>
<comment type="caution">
    <text evidence="3">The sequence shown here is derived from an EMBL/GenBank/DDBJ whole genome shotgun (WGS) entry which is preliminary data.</text>
</comment>
<dbReference type="InterPro" id="IPR003346">
    <property type="entry name" value="Transposase_20"/>
</dbReference>
<proteinExistence type="predicted"/>
<dbReference type="PANTHER" id="PTHR33055:SF13">
    <property type="entry name" value="TRANSPOSASE"/>
    <property type="match status" value="1"/>
</dbReference>
<dbReference type="Pfam" id="PF02371">
    <property type="entry name" value="Transposase_20"/>
    <property type="match status" value="1"/>
</dbReference>
<sequence>MTYFVGLDVSSLDIKVYIETEKGDKVKAYPIPNNRPGALKLRDDLVSLAEEQRVDGYKIGLESTSVYSYHPAMFFHTDPELKKIGCSVYMLNPKQVANFKKSYANLDKTDEIDAFVIADFLRFGRSTLSVVKEEQYIALQRLTRSRFLLVQELTREKQHFLQHLNFKFSQFTKDVKTSVFGQAILEFFSDEFSLDDLADISLEKLALYLQEKGNHHFGDPKKVASSIKTAVNNSYRLSRCVEDSVDLLMSTSITLIRTMKAQIKTLEKGIQNLIKSLPIAKRTIDTIPGIGPIFSAGIIAEVGQIDRFQNEAKLAKYAGLYWRKHQSGTFTAEDTKLSRTGNVYLRYYLIEAANHVIRYVPEYRRYYEKKANEVTTHKHKRALVLTARKLVRMVDALLRHHEIYAPSKGMTG</sequence>
<organism evidence="3 4">
    <name type="scientific">Sporolactobacillus inulinus CASD</name>
    <dbReference type="NCBI Taxonomy" id="1069536"/>
    <lineage>
        <taxon>Bacteria</taxon>
        <taxon>Bacillati</taxon>
        <taxon>Bacillota</taxon>
        <taxon>Bacilli</taxon>
        <taxon>Bacillales</taxon>
        <taxon>Sporolactobacillaceae</taxon>
        <taxon>Sporolactobacillus</taxon>
    </lineage>
</organism>
<dbReference type="EMBL" id="AFVQ02000028">
    <property type="protein sequence ID" value="KLI03582.1"/>
    <property type="molecule type" value="Genomic_DNA"/>
</dbReference>
<accession>A0A0U1QS66</accession>
<dbReference type="Proteomes" id="UP000035553">
    <property type="component" value="Unassembled WGS sequence"/>
</dbReference>
<dbReference type="RefSeq" id="WP_010023538.1">
    <property type="nucleotide sequence ID" value="NZ_AFVQ02000028.1"/>
</dbReference>
<feature type="domain" description="Transposase IS116/IS110/IS902 C-terminal" evidence="2">
    <location>
        <begin position="283"/>
        <end position="368"/>
    </location>
</feature>
<protein>
    <submittedName>
        <fullName evidence="3">Transposase</fullName>
    </submittedName>
</protein>
<evidence type="ECO:0000259" key="1">
    <source>
        <dbReference type="Pfam" id="PF01548"/>
    </source>
</evidence>
<dbReference type="GO" id="GO:0004803">
    <property type="term" value="F:transposase activity"/>
    <property type="evidence" value="ECO:0007669"/>
    <property type="project" value="InterPro"/>
</dbReference>
<dbReference type="PANTHER" id="PTHR33055">
    <property type="entry name" value="TRANSPOSASE FOR INSERTION SEQUENCE ELEMENT IS1111A"/>
    <property type="match status" value="1"/>
</dbReference>
<dbReference type="InterPro" id="IPR002525">
    <property type="entry name" value="Transp_IS110-like_N"/>
</dbReference>
<gene>
    <name evidence="3" type="ORF">SINU_02055</name>
</gene>
<evidence type="ECO:0000313" key="4">
    <source>
        <dbReference type="Proteomes" id="UP000035553"/>
    </source>
</evidence>
<dbReference type="OrthoDB" id="9790935at2"/>
<keyword evidence="4" id="KW-1185">Reference proteome</keyword>
<name>A0A0U1QS66_9BACL</name>